<dbReference type="STRING" id="1117707.VQ7734_01277"/>
<keyword evidence="2" id="KW-1185">Reference proteome</keyword>
<proteinExistence type="predicted"/>
<dbReference type="OrthoDB" id="356878at2"/>
<evidence type="ECO:0008006" key="3">
    <source>
        <dbReference type="Google" id="ProtNLM"/>
    </source>
</evidence>
<dbReference type="InterPro" id="IPR043776">
    <property type="entry name" value="DUF5718"/>
</dbReference>
<accession>A0A1M7YSE3</accession>
<name>A0A1M7YSE3_9VIBR</name>
<evidence type="ECO:0000313" key="2">
    <source>
        <dbReference type="Proteomes" id="UP000184600"/>
    </source>
</evidence>
<dbReference type="EMBL" id="FRFG01000015">
    <property type="protein sequence ID" value="SHO55541.1"/>
    <property type="molecule type" value="Genomic_DNA"/>
</dbReference>
<dbReference type="Pfam" id="PF18985">
    <property type="entry name" value="DUF5718"/>
    <property type="match status" value="1"/>
</dbReference>
<dbReference type="Proteomes" id="UP000184600">
    <property type="component" value="Unassembled WGS sequence"/>
</dbReference>
<reference evidence="2" key="1">
    <citation type="submission" date="2016-12" db="EMBL/GenBank/DDBJ databases">
        <authorList>
            <person name="Rodrigo-Torres L."/>
            <person name="Arahal R.D."/>
            <person name="Lucena T."/>
        </authorList>
    </citation>
    <scope>NUCLEOTIDE SEQUENCE [LARGE SCALE GENOMIC DNA]</scope>
</reference>
<dbReference type="RefSeq" id="WP_073580651.1">
    <property type="nucleotide sequence ID" value="NZ_AP024897.1"/>
</dbReference>
<gene>
    <name evidence="1" type="ORF">VQ7734_01277</name>
</gene>
<evidence type="ECO:0000313" key="1">
    <source>
        <dbReference type="EMBL" id="SHO55541.1"/>
    </source>
</evidence>
<protein>
    <recommendedName>
        <fullName evidence="3">Fumarylacetoacetate (FAA) hydrolase family protein</fullName>
    </recommendedName>
</protein>
<sequence>MNLNEVIGFGIAGNFAGHLEQAGEMKDFANIITAENKPKGIFPFYLPKAESQLSHYPYSSSEQIIPDNECPQLEPEVAIYCKLTYENNQVATLTPTHFAAFNDCTLRKEGAKKISEKKNWGPASKGVSDTWIAIDQFNPKGNIHSYSLASFVERNGELHPYGIDAKVGDYSLFNQDLIEWLIDAMNHQTDNGPLENIQTLLASHDYPEECIISVGATAYAPFGEENYLMPGDKLTVAVYETDSHDIESLIRAENFTGNVSWLRQTVSA</sequence>
<dbReference type="AlphaFoldDB" id="A0A1M7YSE3"/>
<organism evidence="1 2">
    <name type="scientific">Vibrio quintilis</name>
    <dbReference type="NCBI Taxonomy" id="1117707"/>
    <lineage>
        <taxon>Bacteria</taxon>
        <taxon>Pseudomonadati</taxon>
        <taxon>Pseudomonadota</taxon>
        <taxon>Gammaproteobacteria</taxon>
        <taxon>Vibrionales</taxon>
        <taxon>Vibrionaceae</taxon>
        <taxon>Vibrio</taxon>
    </lineage>
</organism>